<evidence type="ECO:0000313" key="2">
    <source>
        <dbReference type="Proteomes" id="UP000294593"/>
    </source>
</evidence>
<dbReference type="AlphaFoldDB" id="A0A4R6R103"/>
<dbReference type="RefSeq" id="WP_133611235.1">
    <property type="nucleotide sequence ID" value="NZ_SNXW01000015.1"/>
</dbReference>
<dbReference type="OrthoDB" id="9813719at2"/>
<protein>
    <recommendedName>
        <fullName evidence="3">Excisionase family DNA binding protein</fullName>
    </recommendedName>
</protein>
<proteinExistence type="predicted"/>
<dbReference type="Proteomes" id="UP000294593">
    <property type="component" value="Unassembled WGS sequence"/>
</dbReference>
<evidence type="ECO:0008006" key="3">
    <source>
        <dbReference type="Google" id="ProtNLM"/>
    </source>
</evidence>
<organism evidence="1 2">
    <name type="scientific">Aquabacterium commune</name>
    <dbReference type="NCBI Taxonomy" id="70586"/>
    <lineage>
        <taxon>Bacteria</taxon>
        <taxon>Pseudomonadati</taxon>
        <taxon>Pseudomonadota</taxon>
        <taxon>Betaproteobacteria</taxon>
        <taxon>Burkholderiales</taxon>
        <taxon>Aquabacterium</taxon>
    </lineage>
</organism>
<gene>
    <name evidence="1" type="ORF">EV672_1153</name>
</gene>
<evidence type="ECO:0000313" key="1">
    <source>
        <dbReference type="EMBL" id="TDP79332.1"/>
    </source>
</evidence>
<accession>A0A4R6R103</accession>
<name>A0A4R6R103_9BURK</name>
<comment type="caution">
    <text evidence="1">The sequence shown here is derived from an EMBL/GenBank/DDBJ whole genome shotgun (WGS) entry which is preliminary data.</text>
</comment>
<reference evidence="1 2" key="1">
    <citation type="submission" date="2019-03" db="EMBL/GenBank/DDBJ databases">
        <title>Genomic Encyclopedia of Type Strains, Phase IV (KMG-IV): sequencing the most valuable type-strain genomes for metagenomic binning, comparative biology and taxonomic classification.</title>
        <authorList>
            <person name="Goeker M."/>
        </authorList>
    </citation>
    <scope>NUCLEOTIDE SEQUENCE [LARGE SCALE GENOMIC DNA]</scope>
    <source>
        <strain evidence="1 2">DSM 11901</strain>
    </source>
</reference>
<dbReference type="EMBL" id="SNXW01000015">
    <property type="protein sequence ID" value="TDP79332.1"/>
    <property type="molecule type" value="Genomic_DNA"/>
</dbReference>
<keyword evidence="2" id="KW-1185">Reference proteome</keyword>
<sequence length="104" mass="11781">MYPHDRLTVVQPTTLELLQRQGQPALICLKDAARISGVAVQTLRNQISLGRCQLKTIKRGGRRFVRLQDLAEFIDGSPGGNEPTVRRTGRLTKREEIERRNGRC</sequence>